<evidence type="ECO:0000256" key="8">
    <source>
        <dbReference type="SAM" id="MobiDB-lite"/>
    </source>
</evidence>
<organism evidence="11">
    <name type="scientific">Eisenia andrei</name>
    <dbReference type="NCBI Taxonomy" id="168636"/>
    <lineage>
        <taxon>Eukaryota</taxon>
        <taxon>Metazoa</taxon>
        <taxon>Spiralia</taxon>
        <taxon>Lophotrochozoa</taxon>
        <taxon>Annelida</taxon>
        <taxon>Clitellata</taxon>
        <taxon>Oligochaeta</taxon>
        <taxon>Crassiclitellata</taxon>
        <taxon>Lumbricina</taxon>
        <taxon>Lumbricidae</taxon>
        <taxon>Lumbricinae</taxon>
        <taxon>Eisenia</taxon>
    </lineage>
</organism>
<feature type="domain" description="Chitin-binding type-2" evidence="9">
    <location>
        <begin position="488"/>
        <end position="549"/>
    </location>
</feature>
<protein>
    <submittedName>
        <fullName evidence="11">Chitinase</fullName>
        <ecNumber evidence="11">3.2.1.14</ecNumber>
    </submittedName>
</protein>
<dbReference type="InterPro" id="IPR029070">
    <property type="entry name" value="Chitinase_insertion_sf"/>
</dbReference>
<dbReference type="SUPFAM" id="SSF54556">
    <property type="entry name" value="Chitinase insertion domain"/>
    <property type="match status" value="2"/>
</dbReference>
<dbReference type="Pfam" id="PF00704">
    <property type="entry name" value="Glyco_hydro_18"/>
    <property type="match status" value="1"/>
</dbReference>
<dbReference type="InterPro" id="IPR050314">
    <property type="entry name" value="Glycosyl_Hydrlase_18"/>
</dbReference>
<dbReference type="GO" id="GO:0008843">
    <property type="term" value="F:endochitinase activity"/>
    <property type="evidence" value="ECO:0007669"/>
    <property type="project" value="UniProtKB-EC"/>
</dbReference>
<dbReference type="SMART" id="SM00636">
    <property type="entry name" value="Glyco_18"/>
    <property type="match status" value="1"/>
</dbReference>
<proteinExistence type="evidence at transcript level"/>
<keyword evidence="2" id="KW-0147">Chitin-binding</keyword>
<evidence type="ECO:0000259" key="10">
    <source>
        <dbReference type="SMART" id="SM00636"/>
    </source>
</evidence>
<dbReference type="InterPro" id="IPR017853">
    <property type="entry name" value="GH"/>
</dbReference>
<dbReference type="PANTHER" id="PTHR11177:SF317">
    <property type="entry name" value="CHITINASE 12-RELATED"/>
    <property type="match status" value="1"/>
</dbReference>
<keyword evidence="3" id="KW-0732">Signal</keyword>
<evidence type="ECO:0000256" key="5">
    <source>
        <dbReference type="ARBA" id="ARBA00023157"/>
    </source>
</evidence>
<dbReference type="GO" id="GO:0006032">
    <property type="term" value="P:chitin catabolic process"/>
    <property type="evidence" value="ECO:0007669"/>
    <property type="project" value="TreeGrafter"/>
</dbReference>
<evidence type="ECO:0000256" key="4">
    <source>
        <dbReference type="ARBA" id="ARBA00022801"/>
    </source>
</evidence>
<feature type="compositionally biased region" description="Low complexity" evidence="8">
    <location>
        <begin position="10"/>
        <end position="25"/>
    </location>
</feature>
<dbReference type="GO" id="GO:0005975">
    <property type="term" value="P:carbohydrate metabolic process"/>
    <property type="evidence" value="ECO:0007669"/>
    <property type="project" value="InterPro"/>
</dbReference>
<dbReference type="InterPro" id="IPR002557">
    <property type="entry name" value="Chitin-bd_dom"/>
</dbReference>
<keyword evidence="6 7" id="KW-0326">Glycosidase</keyword>
<evidence type="ECO:0000313" key="11">
    <source>
        <dbReference type="EMBL" id="UBY12664.1"/>
    </source>
</evidence>
<dbReference type="SUPFAM" id="SSF51445">
    <property type="entry name" value="(Trans)glycosidases"/>
    <property type="match status" value="1"/>
</dbReference>
<dbReference type="PROSITE" id="PS01095">
    <property type="entry name" value="GH18_1"/>
    <property type="match status" value="1"/>
</dbReference>
<dbReference type="EMBL" id="MZ615707">
    <property type="protein sequence ID" value="UBY12664.1"/>
    <property type="molecule type" value="mRNA"/>
</dbReference>
<evidence type="ECO:0000256" key="2">
    <source>
        <dbReference type="ARBA" id="ARBA00022669"/>
    </source>
</evidence>
<dbReference type="FunFam" id="3.20.20.80:FF:000007">
    <property type="entry name" value="Acidic mammalian chitinase"/>
    <property type="match status" value="1"/>
</dbReference>
<dbReference type="Gene3D" id="3.20.20.80">
    <property type="entry name" value="Glycosidases"/>
    <property type="match status" value="1"/>
</dbReference>
<dbReference type="SMART" id="SM00494">
    <property type="entry name" value="ChtBD2"/>
    <property type="match status" value="1"/>
</dbReference>
<dbReference type="InterPro" id="IPR001579">
    <property type="entry name" value="Glyco_hydro_18_chit_AS"/>
</dbReference>
<reference evidence="11" key="1">
    <citation type="submission" date="2021-07" db="EMBL/GenBank/DDBJ databases">
        <authorList>
            <person name="Yoon Y.B."/>
            <person name="Park B.J."/>
            <person name="Cho S.J."/>
            <person name="Park S.C."/>
        </authorList>
    </citation>
    <scope>NUCLEOTIDE SEQUENCE</scope>
</reference>
<feature type="domain" description="Chitinase II/V-like catalytic" evidence="10">
    <location>
        <begin position="28"/>
        <end position="405"/>
    </location>
</feature>
<dbReference type="GO" id="GO:0008061">
    <property type="term" value="F:chitin binding"/>
    <property type="evidence" value="ECO:0007669"/>
    <property type="project" value="UniProtKB-KW"/>
</dbReference>
<feature type="region of interest" description="Disordered" evidence="8">
    <location>
        <begin position="1"/>
        <end position="25"/>
    </location>
</feature>
<dbReference type="Gene3D" id="2.170.140.10">
    <property type="entry name" value="Chitin binding domain"/>
    <property type="match status" value="1"/>
</dbReference>
<dbReference type="FunFam" id="3.10.50.10:FF:000001">
    <property type="entry name" value="Chitinase 3-like 1"/>
    <property type="match status" value="1"/>
</dbReference>
<dbReference type="GO" id="GO:0005576">
    <property type="term" value="C:extracellular region"/>
    <property type="evidence" value="ECO:0007669"/>
    <property type="project" value="InterPro"/>
</dbReference>
<dbReference type="Pfam" id="PF01607">
    <property type="entry name" value="CBM_14"/>
    <property type="match status" value="1"/>
</dbReference>
<evidence type="ECO:0000256" key="6">
    <source>
        <dbReference type="ARBA" id="ARBA00023295"/>
    </source>
</evidence>
<sequence>MNRELAAGESTVSPGTPVVTSPSPTSGYRRVCYVTNWAQYRPSPGTFFPSQTDPTLCTHIMFAFAVVGTDNKIKPYEWNDDIPGGLYEQTIALKSKQPGLKVSIAVGGWNFGMEQVAIMLSSTANRLTFIQSSIIFARERGFDGIDLDFEYPGSRGSPEGDKYHFTNLLEEFRYAINKDATDTGKAALLLTAAVGAGKKTIDAGYEVPQMSQYLDFISIMTYDFNGAWDIQTGVNSPLYARADESGVGFDGSERDTLNLDWAAKYWVELGAPKEKLVIGLPTYGRCFTLADPAQNGLGAPVIGPCKNGTYTREAGFLSYYEVCMVLNDGATRVFSTEHRVPYAYKKCTVLNNGATRVFSEEHKVPYAYKGDQWIGYDDEVSLKEKVEYIIANGYSGWLVWNVDLDDFSGDLGCSAGPYPLLSAINRYLEDAPSSPVPTTPTVAPATTVIGTGTPSTTTTTAAPVTTVPTAAPTTVAPGTTTTVSTGDFSCEGKPNGNYVNPADCASFITCSNGVMHVNECGEGLYYDEVAQVCNWPAALSDERKEECGLVL</sequence>
<dbReference type="PANTHER" id="PTHR11177">
    <property type="entry name" value="CHITINASE"/>
    <property type="match status" value="1"/>
</dbReference>
<dbReference type="Gene3D" id="3.10.50.10">
    <property type="match status" value="2"/>
</dbReference>
<dbReference type="InterPro" id="IPR011583">
    <property type="entry name" value="Chitinase_II/V-like_cat"/>
</dbReference>
<comment type="similarity">
    <text evidence="1">Belongs to the glycosyl hydrolase 18 family. Chitinase class II subfamily.</text>
</comment>
<evidence type="ECO:0000256" key="3">
    <source>
        <dbReference type="ARBA" id="ARBA00022729"/>
    </source>
</evidence>
<feature type="region of interest" description="Disordered" evidence="8">
    <location>
        <begin position="435"/>
        <end position="461"/>
    </location>
</feature>
<evidence type="ECO:0000256" key="1">
    <source>
        <dbReference type="ARBA" id="ARBA00009121"/>
    </source>
</evidence>
<dbReference type="EC" id="3.2.1.14" evidence="11"/>
<name>A0A8K1IBY5_9ANNE</name>
<keyword evidence="4 7" id="KW-0378">Hydrolase</keyword>
<evidence type="ECO:0000259" key="9">
    <source>
        <dbReference type="SMART" id="SM00494"/>
    </source>
</evidence>
<dbReference type="InterPro" id="IPR001223">
    <property type="entry name" value="Glyco_hydro18_cat"/>
</dbReference>
<feature type="compositionally biased region" description="Low complexity" evidence="8">
    <location>
        <begin position="439"/>
        <end position="461"/>
    </location>
</feature>
<evidence type="ECO:0000256" key="7">
    <source>
        <dbReference type="RuleBase" id="RU000489"/>
    </source>
</evidence>
<keyword evidence="5" id="KW-1015">Disulfide bond</keyword>
<dbReference type="InterPro" id="IPR036508">
    <property type="entry name" value="Chitin-bd_dom_sf"/>
</dbReference>
<dbReference type="SUPFAM" id="SSF57625">
    <property type="entry name" value="Invertebrate chitin-binding proteins"/>
    <property type="match status" value="1"/>
</dbReference>
<dbReference type="CDD" id="cd02872">
    <property type="entry name" value="GH18_chitolectin_chitotriosidase"/>
    <property type="match status" value="1"/>
</dbReference>
<accession>A0A8K1IBY5</accession>
<dbReference type="AlphaFoldDB" id="A0A8K1IBY5"/>